<dbReference type="InterPro" id="IPR021226">
    <property type="entry name" value="Phage_gene29"/>
</dbReference>
<dbReference type="Proteomes" id="UP001229081">
    <property type="component" value="Unassembled WGS sequence"/>
</dbReference>
<dbReference type="AlphaFoldDB" id="A0AAJ1RXM8"/>
<proteinExistence type="predicted"/>
<organism evidence="1 2">
    <name type="scientific">Mycobacterium paragordonae</name>
    <dbReference type="NCBI Taxonomy" id="1389713"/>
    <lineage>
        <taxon>Bacteria</taxon>
        <taxon>Bacillati</taxon>
        <taxon>Actinomycetota</taxon>
        <taxon>Actinomycetes</taxon>
        <taxon>Mycobacteriales</taxon>
        <taxon>Mycobacteriaceae</taxon>
        <taxon>Mycobacterium</taxon>
    </lineage>
</organism>
<gene>
    <name evidence="1" type="ORF">QXL92_02540</name>
</gene>
<dbReference type="EMBL" id="JAUFSA010000001">
    <property type="protein sequence ID" value="MDP7733635.1"/>
    <property type="molecule type" value="Genomic_DNA"/>
</dbReference>
<dbReference type="Pfam" id="PF10910">
    <property type="entry name" value="Phage_gene29"/>
    <property type="match status" value="1"/>
</dbReference>
<accession>A0AAJ1RXM8</accession>
<sequence>MKPIPSQAEADMENPEEHIVWALRALPAFAGSGCVTHSGFLRRWSRHLWDCGFRHMKYLEKLADENGNIHVSQLPKQTIKFQEAFRGPHHQYNNAARWVSEDTPDPEPMIIPNLRDHTIQEKYALAYQLKQEGITIPDAVMPPVAQEFNE</sequence>
<dbReference type="RefSeq" id="WP_306254535.1">
    <property type="nucleotide sequence ID" value="NZ_JAUFSA010000001.1"/>
</dbReference>
<comment type="caution">
    <text evidence="1">The sequence shown here is derived from an EMBL/GenBank/DDBJ whole genome shotgun (WGS) entry which is preliminary data.</text>
</comment>
<reference evidence="1" key="1">
    <citation type="submission" date="2023-06" db="EMBL/GenBank/DDBJ databases">
        <title>Identification of two novel mycobacterium reveal diversities and complexities of Mycobacterium gordonae clade.</title>
        <authorList>
            <person name="Matsumoto Y."/>
            <person name="Nakamura S."/>
            <person name="Motooka D."/>
            <person name="Fukushima K."/>
        </authorList>
    </citation>
    <scope>NUCLEOTIDE SEQUENCE</scope>
    <source>
        <strain evidence="1">TY812</strain>
    </source>
</reference>
<name>A0AAJ1RXM8_9MYCO</name>
<protein>
    <submittedName>
        <fullName evidence="1">DUF2744 domain-containing protein</fullName>
    </submittedName>
</protein>
<evidence type="ECO:0000313" key="2">
    <source>
        <dbReference type="Proteomes" id="UP001229081"/>
    </source>
</evidence>
<evidence type="ECO:0000313" key="1">
    <source>
        <dbReference type="EMBL" id="MDP7733635.1"/>
    </source>
</evidence>